<dbReference type="Proteomes" id="UP000663860">
    <property type="component" value="Unassembled WGS sequence"/>
</dbReference>
<gene>
    <name evidence="2" type="ORF">IZO911_LOCUS32080</name>
</gene>
<name>A0A815AYE8_9BILA</name>
<feature type="region of interest" description="Disordered" evidence="1">
    <location>
        <begin position="399"/>
        <end position="469"/>
    </location>
</feature>
<feature type="compositionally biased region" description="Low complexity" evidence="1">
    <location>
        <begin position="399"/>
        <end position="416"/>
    </location>
</feature>
<feature type="compositionally biased region" description="Low complexity" evidence="1">
    <location>
        <begin position="452"/>
        <end position="461"/>
    </location>
</feature>
<reference evidence="2" key="1">
    <citation type="submission" date="2021-02" db="EMBL/GenBank/DDBJ databases">
        <authorList>
            <person name="Nowell W R."/>
        </authorList>
    </citation>
    <scope>NUCLEOTIDE SEQUENCE</scope>
</reference>
<protein>
    <submittedName>
        <fullName evidence="2">Uncharacterized protein</fullName>
    </submittedName>
</protein>
<dbReference type="EMBL" id="CAJNOE010000545">
    <property type="protein sequence ID" value="CAF1264604.1"/>
    <property type="molecule type" value="Genomic_DNA"/>
</dbReference>
<comment type="caution">
    <text evidence="2">The sequence shown here is derived from an EMBL/GenBank/DDBJ whole genome shotgun (WGS) entry which is preliminary data.</text>
</comment>
<proteinExistence type="predicted"/>
<evidence type="ECO:0000256" key="1">
    <source>
        <dbReference type="SAM" id="MobiDB-lite"/>
    </source>
</evidence>
<dbReference type="AlphaFoldDB" id="A0A815AYE8"/>
<evidence type="ECO:0000313" key="2">
    <source>
        <dbReference type="EMBL" id="CAF1264604.1"/>
    </source>
</evidence>
<accession>A0A815AYE8</accession>
<sequence>MASGRNETNFDPMNNLEFTLIPNLIQSSSPSEETSSPVLYDYNTSESFYEIDTADLNMALYGDQSFNDLLNDFLEVNQLAPPSPRTDEISELLMDNIGVLNSTESNDTANPIQTMDEQLAMNKPNYPTMPTTRSHTEKSSINNHTNQSISLSESVAVTVPTPNQLILVHPLENTYKARYKSDYFPQTGNVRRPRYVSDNASNHFITLQLPTGYHRDFTHEYIRVALVTTLINNRERYYSPYKFQTNHDDAKLPTGYHRDFTHEYIRVALVTTLINNRERYYSPYKFQTNHDDAKVPDQNPIYISVKKNEEKGCLKLYLVLIKSKLDQLYDAQPLKPFSDVLHHVQNIIDEERLASKELIAKYQLDKSHIAFTLCTKLPNGTYDVHPETTIISSVITETSTKPSATTTTTNNQSTAKSKPKTVSCPHCKHCFDPTDAVNATKKETKRKAPSGTTSKTTTSTRANKKKKTN</sequence>
<organism evidence="2 3">
    <name type="scientific">Adineta steineri</name>
    <dbReference type="NCBI Taxonomy" id="433720"/>
    <lineage>
        <taxon>Eukaryota</taxon>
        <taxon>Metazoa</taxon>
        <taxon>Spiralia</taxon>
        <taxon>Gnathifera</taxon>
        <taxon>Rotifera</taxon>
        <taxon>Eurotatoria</taxon>
        <taxon>Bdelloidea</taxon>
        <taxon>Adinetida</taxon>
        <taxon>Adinetidae</taxon>
        <taxon>Adineta</taxon>
    </lineage>
</organism>
<evidence type="ECO:0000313" key="3">
    <source>
        <dbReference type="Proteomes" id="UP000663860"/>
    </source>
</evidence>